<evidence type="ECO:0000313" key="1">
    <source>
        <dbReference type="EMBL" id="CEK91315.1"/>
    </source>
</evidence>
<dbReference type="AlphaFoldDB" id="A0A0B7BGK0"/>
<organism evidence="1">
    <name type="scientific">Arion vulgaris</name>
    <dbReference type="NCBI Taxonomy" id="1028688"/>
    <lineage>
        <taxon>Eukaryota</taxon>
        <taxon>Metazoa</taxon>
        <taxon>Spiralia</taxon>
        <taxon>Lophotrochozoa</taxon>
        <taxon>Mollusca</taxon>
        <taxon>Gastropoda</taxon>
        <taxon>Heterobranchia</taxon>
        <taxon>Euthyneura</taxon>
        <taxon>Panpulmonata</taxon>
        <taxon>Eupulmonata</taxon>
        <taxon>Stylommatophora</taxon>
        <taxon>Helicina</taxon>
        <taxon>Arionoidea</taxon>
        <taxon>Arionidae</taxon>
        <taxon>Arion</taxon>
    </lineage>
</organism>
<sequence length="352" mass="42686">CVCVCQPTVVSLPLCSVVKGALLRVDDVTNMNRHRQEDRQNVMERNAEYMHSLAAMETVLDEELERLDSEYHWDCQRYIYLQALECDSVHLHHLAITLQRSQRLTGMLRTLLEDTFEEKNIFIEHVQKQQEIWRLEDEQLAHRHGNRQQENKHKIIQNANQNNLCVKQKKKYLISKGKVKSRRSRKFSLNHQMSRYINIHRRERCHYKRHCNINVLQLTRSRTCVSRAFIYLQNNSRYHVFEEDMHVYRRHLIDQRQQEDHEEGVKVHHLISQQQNKRLYHFNNDIINLRHMNSPSTLWLHPTFRQQLTEMENDRQGVINIWREDVEEKEKITQCWLFHNLVQECVLIERDE</sequence>
<dbReference type="EMBL" id="HACG01044450">
    <property type="protein sequence ID" value="CEK91315.1"/>
    <property type="molecule type" value="Transcribed_RNA"/>
</dbReference>
<name>A0A0B7BGK0_9EUPU</name>
<reference evidence="1" key="1">
    <citation type="submission" date="2014-12" db="EMBL/GenBank/DDBJ databases">
        <title>Insight into the proteome of Arion vulgaris.</title>
        <authorList>
            <person name="Aradska J."/>
            <person name="Bulat T."/>
            <person name="Smidak R."/>
            <person name="Sarate P."/>
            <person name="Gangsoo J."/>
            <person name="Sialana F."/>
            <person name="Bilban M."/>
            <person name="Lubec G."/>
        </authorList>
    </citation>
    <scope>NUCLEOTIDE SEQUENCE</scope>
    <source>
        <tissue evidence="1">Skin</tissue>
    </source>
</reference>
<accession>A0A0B7BGK0</accession>
<feature type="non-terminal residue" evidence="1">
    <location>
        <position position="1"/>
    </location>
</feature>
<protein>
    <submittedName>
        <fullName evidence="1">Uncharacterized protein</fullName>
    </submittedName>
</protein>
<gene>
    <name evidence="1" type="primary">ORF182225</name>
</gene>
<proteinExistence type="predicted"/>